<feature type="domain" description="TcmA/NAT10 helicase" evidence="5">
    <location>
        <begin position="2"/>
        <end position="62"/>
    </location>
</feature>
<dbReference type="Proteomes" id="UP000254938">
    <property type="component" value="Unassembled WGS sequence"/>
</dbReference>
<evidence type="ECO:0000256" key="1">
    <source>
        <dbReference type="ARBA" id="ARBA00022679"/>
    </source>
</evidence>
<evidence type="ECO:0000256" key="4">
    <source>
        <dbReference type="ARBA" id="ARBA00023315"/>
    </source>
</evidence>
<accession>A0A377TZP5</accession>
<dbReference type="InterPro" id="IPR032672">
    <property type="entry name" value="TmcA/NAT10/Kre33"/>
</dbReference>
<dbReference type="GO" id="GO:0051391">
    <property type="term" value="P:tRNA acetylation"/>
    <property type="evidence" value="ECO:0007669"/>
    <property type="project" value="TreeGrafter"/>
</dbReference>
<evidence type="ECO:0000256" key="3">
    <source>
        <dbReference type="ARBA" id="ARBA00022840"/>
    </source>
</evidence>
<gene>
    <name evidence="6" type="primary">tmcA_2</name>
    <name evidence="6" type="ORF">NCTC9140_06094</name>
</gene>
<proteinExistence type="predicted"/>
<dbReference type="AlphaFoldDB" id="A0A377TZP5"/>
<dbReference type="EMBL" id="UGKQ01000007">
    <property type="protein sequence ID" value="STS84301.1"/>
    <property type="molecule type" value="Genomic_DNA"/>
</dbReference>
<keyword evidence="2" id="KW-0547">Nucleotide-binding</keyword>
<dbReference type="GO" id="GO:1990883">
    <property type="term" value="F:18S rRNA cytidine N-acetyltransferase activity"/>
    <property type="evidence" value="ECO:0007669"/>
    <property type="project" value="TreeGrafter"/>
</dbReference>
<evidence type="ECO:0000256" key="2">
    <source>
        <dbReference type="ARBA" id="ARBA00022741"/>
    </source>
</evidence>
<dbReference type="GO" id="GO:1904812">
    <property type="term" value="P:rRNA acetylation involved in maturation of SSU-rRNA"/>
    <property type="evidence" value="ECO:0007669"/>
    <property type="project" value="TreeGrafter"/>
</dbReference>
<dbReference type="GO" id="GO:0002101">
    <property type="term" value="P:tRNA wobble cytosine modification"/>
    <property type="evidence" value="ECO:0007669"/>
    <property type="project" value="TreeGrafter"/>
</dbReference>
<dbReference type="InterPro" id="IPR027417">
    <property type="entry name" value="P-loop_NTPase"/>
</dbReference>
<dbReference type="GO" id="GO:0000049">
    <property type="term" value="F:tRNA binding"/>
    <property type="evidence" value="ECO:0007669"/>
    <property type="project" value="TreeGrafter"/>
</dbReference>
<evidence type="ECO:0000313" key="7">
    <source>
        <dbReference type="Proteomes" id="UP000254938"/>
    </source>
</evidence>
<evidence type="ECO:0000259" key="5">
    <source>
        <dbReference type="Pfam" id="PF05127"/>
    </source>
</evidence>
<organism evidence="6 7">
    <name type="scientific">Klebsiella pneumoniae</name>
    <dbReference type="NCBI Taxonomy" id="573"/>
    <lineage>
        <taxon>Bacteria</taxon>
        <taxon>Pseudomonadati</taxon>
        <taxon>Pseudomonadota</taxon>
        <taxon>Gammaproteobacteria</taxon>
        <taxon>Enterobacterales</taxon>
        <taxon>Enterobacteriaceae</taxon>
        <taxon>Klebsiella/Raoultella group</taxon>
        <taxon>Klebsiella</taxon>
        <taxon>Klebsiella pneumoniae complex</taxon>
    </lineage>
</organism>
<keyword evidence="4 6" id="KW-0012">Acyltransferase</keyword>
<dbReference type="PANTHER" id="PTHR10925:SF5">
    <property type="entry name" value="RNA CYTIDINE ACETYLTRANSFERASE"/>
    <property type="match status" value="1"/>
</dbReference>
<keyword evidence="1 6" id="KW-0808">Transferase</keyword>
<protein>
    <submittedName>
        <fullName evidence="6">Methionine tRNA cytidine acetyltransferase</fullName>
        <ecNumber evidence="6">2.3.1.193</ecNumber>
    </submittedName>
</protein>
<dbReference type="PANTHER" id="PTHR10925">
    <property type="entry name" value="N-ACETYLTRANSFERASE 10"/>
    <property type="match status" value="1"/>
</dbReference>
<dbReference type="GO" id="GO:0051392">
    <property type="term" value="F:tRNA cytidine N4-acetyltransferase activity"/>
    <property type="evidence" value="ECO:0007669"/>
    <property type="project" value="TreeGrafter"/>
</dbReference>
<dbReference type="InterPro" id="IPR007807">
    <property type="entry name" value="TcmA/NAT10_helicase"/>
</dbReference>
<dbReference type="Gene3D" id="3.40.50.300">
    <property type="entry name" value="P-loop containing nucleotide triphosphate hydrolases"/>
    <property type="match status" value="1"/>
</dbReference>
<name>A0A377TZP5_KLEPN</name>
<dbReference type="Pfam" id="PF05127">
    <property type="entry name" value="NAT10_TcmA_helicase"/>
    <property type="match status" value="1"/>
</dbReference>
<reference evidence="6 7" key="1">
    <citation type="submission" date="2018-06" db="EMBL/GenBank/DDBJ databases">
        <authorList>
            <consortium name="Pathogen Informatics"/>
            <person name="Doyle S."/>
        </authorList>
    </citation>
    <scope>NUCLEOTIDE SEQUENCE [LARGE SCALE GENOMIC DNA]</scope>
    <source>
        <strain evidence="6 7">NCTC9140</strain>
    </source>
</reference>
<keyword evidence="3" id="KW-0067">ATP-binding</keyword>
<evidence type="ECO:0000313" key="6">
    <source>
        <dbReference type="EMBL" id="STS84301.1"/>
    </source>
</evidence>
<sequence length="200" mass="21442">MSRFPRTLLTTTVQGYEGTGRGFLLKFCASLPHLQSFTLSAPIRWAAGCPLESAISQLLIFNDEAFRDAPMGELALEAVNQSCWQTQPALPEAMYQLLSGAHYRTSPLDLRRMMDAPGQAFRCARAGGAVAGALWLVAEGGLSRELSQAVWAGFAGRAGIWSPSRWRRTAAVPWRRRCAGCGSVGSLSIPPASGKASGGR</sequence>
<dbReference type="Gene3D" id="3.40.630.30">
    <property type="match status" value="1"/>
</dbReference>
<dbReference type="GO" id="GO:0005524">
    <property type="term" value="F:ATP binding"/>
    <property type="evidence" value="ECO:0007669"/>
    <property type="project" value="UniProtKB-KW"/>
</dbReference>
<dbReference type="EC" id="2.3.1.193" evidence="6"/>